<accession>A0A7E4ZTD4</accession>
<keyword evidence="3" id="KW-1185">Reference proteome</keyword>
<feature type="signal peptide" evidence="1">
    <location>
        <begin position="1"/>
        <end position="23"/>
    </location>
</feature>
<evidence type="ECO:0000313" key="3">
    <source>
        <dbReference type="Proteomes" id="UP000492821"/>
    </source>
</evidence>
<dbReference type="AlphaFoldDB" id="A0A7E4ZTD4"/>
<dbReference type="WBParaSite" id="Pan_g16321.t1">
    <property type="protein sequence ID" value="Pan_g16321.t1"/>
    <property type="gene ID" value="Pan_g16321"/>
</dbReference>
<protein>
    <submittedName>
        <fullName evidence="4">SGNH domain-containing protein</fullName>
    </submittedName>
</protein>
<organism evidence="3 4">
    <name type="scientific">Panagrellus redivivus</name>
    <name type="common">Microworm</name>
    <dbReference type="NCBI Taxonomy" id="6233"/>
    <lineage>
        <taxon>Eukaryota</taxon>
        <taxon>Metazoa</taxon>
        <taxon>Ecdysozoa</taxon>
        <taxon>Nematoda</taxon>
        <taxon>Chromadorea</taxon>
        <taxon>Rhabditida</taxon>
        <taxon>Tylenchina</taxon>
        <taxon>Panagrolaimomorpha</taxon>
        <taxon>Panagrolaimoidea</taxon>
        <taxon>Panagrolaimidae</taxon>
        <taxon>Panagrellus</taxon>
    </lineage>
</organism>
<name>A0A7E4ZTD4_PANRE</name>
<dbReference type="Pfam" id="PF19040">
    <property type="entry name" value="SGNH"/>
    <property type="match status" value="1"/>
</dbReference>
<feature type="domain" description="SGNH" evidence="2">
    <location>
        <begin position="80"/>
        <end position="284"/>
    </location>
</feature>
<feature type="chain" id="PRO_5028867020" evidence="1">
    <location>
        <begin position="24"/>
        <end position="362"/>
    </location>
</feature>
<sequence>MPFLKCLIYSTLLFSTVFWPCFSDEATTLSALGIKLKIMQLNRKVQDLCVADQDKLRNCPVFKKGDYSDFIRYEAPPNTYLCFFRGVAEEEEGKLVMIAGDERAAHMYSLILDEDVRYAHAFVVVIQEGCTVFPTLNRPICSKLMNMLPDIIKKYVPDILIINQRLDNVDAFSTPFESDEKADRTVNVVTEYLQDYARVAKKIIILQPFPSMIPVLEENGLPMSDEAKPPLIDELLWANKTLESYHFNPYTIDAANAPGWNRLKESVNDCDECVIIETLPLFLRETPGDPDAGKQYIMYNEDQESYFCGWDLSHKAVELYMNNLFQEFESNADEELEDPAPYGGAAIASVSWISFLLLSFIV</sequence>
<evidence type="ECO:0000256" key="1">
    <source>
        <dbReference type="SAM" id="SignalP"/>
    </source>
</evidence>
<keyword evidence="1" id="KW-0732">Signal</keyword>
<evidence type="ECO:0000259" key="2">
    <source>
        <dbReference type="Pfam" id="PF19040"/>
    </source>
</evidence>
<dbReference type="Proteomes" id="UP000492821">
    <property type="component" value="Unassembled WGS sequence"/>
</dbReference>
<proteinExistence type="predicted"/>
<dbReference type="InterPro" id="IPR043968">
    <property type="entry name" value="SGNH"/>
</dbReference>
<reference evidence="3" key="1">
    <citation type="journal article" date="2013" name="Genetics">
        <title>The draft genome and transcriptome of Panagrellus redivivus are shaped by the harsh demands of a free-living lifestyle.</title>
        <authorList>
            <person name="Srinivasan J."/>
            <person name="Dillman A.R."/>
            <person name="Macchietto M.G."/>
            <person name="Heikkinen L."/>
            <person name="Lakso M."/>
            <person name="Fracchia K.M."/>
            <person name="Antoshechkin I."/>
            <person name="Mortazavi A."/>
            <person name="Wong G."/>
            <person name="Sternberg P.W."/>
        </authorList>
    </citation>
    <scope>NUCLEOTIDE SEQUENCE [LARGE SCALE GENOMIC DNA]</scope>
    <source>
        <strain evidence="3">MT8872</strain>
    </source>
</reference>
<reference evidence="4" key="2">
    <citation type="submission" date="2020-10" db="UniProtKB">
        <authorList>
            <consortium name="WormBaseParasite"/>
        </authorList>
    </citation>
    <scope>IDENTIFICATION</scope>
</reference>
<evidence type="ECO:0000313" key="4">
    <source>
        <dbReference type="WBParaSite" id="Pan_g16321.t1"/>
    </source>
</evidence>